<sequence length="217" mass="23721">MKLDIKTVRRAVVVAPHPDDEIIGAAGLIQALRRQGSAVRIIVVSNGAASHPNSGAWPPERLIAARQQESLLALRRLGVSRHHVTFLGLPDGGLSARAVLCRQRLGRTIRQCRGLNMLVGPAMTDAHPDHRAVAAALRDIRFAGRRMTYQVWPPHRARVARCRTVSLAGGAAAKRSLIRMHRTQLGAITDDPHGFAIARHELTVFAHPVEQFAQDGR</sequence>
<dbReference type="PANTHER" id="PTHR12993">
    <property type="entry name" value="N-ACETYLGLUCOSAMINYL-PHOSPHATIDYLINOSITOL DE-N-ACETYLASE-RELATED"/>
    <property type="match status" value="1"/>
</dbReference>
<accession>A0A147IVD0</accession>
<dbReference type="InterPro" id="IPR024078">
    <property type="entry name" value="LmbE-like_dom_sf"/>
</dbReference>
<dbReference type="GO" id="GO:0016811">
    <property type="term" value="F:hydrolase activity, acting on carbon-nitrogen (but not peptide) bonds, in linear amides"/>
    <property type="evidence" value="ECO:0007669"/>
    <property type="project" value="TreeGrafter"/>
</dbReference>
<organism evidence="1 2">
    <name type="scientific">Sphingomonas yabuuchiae</name>
    <dbReference type="NCBI Taxonomy" id="172044"/>
    <lineage>
        <taxon>Bacteria</taxon>
        <taxon>Pseudomonadati</taxon>
        <taxon>Pseudomonadota</taxon>
        <taxon>Alphaproteobacteria</taxon>
        <taxon>Sphingomonadales</taxon>
        <taxon>Sphingomonadaceae</taxon>
        <taxon>Sphingomonas</taxon>
    </lineage>
</organism>
<dbReference type="PANTHER" id="PTHR12993:SF29">
    <property type="entry name" value="BLR3841 PROTEIN"/>
    <property type="match status" value="1"/>
</dbReference>
<dbReference type="RefSeq" id="WP_058744975.1">
    <property type="nucleotide sequence ID" value="NZ_LDTF01000025.1"/>
</dbReference>
<reference evidence="1 2" key="1">
    <citation type="journal article" date="2016" name="Front. Microbiol.">
        <title>Genomic Resource of Rice Seed Associated Bacteria.</title>
        <authorList>
            <person name="Midha S."/>
            <person name="Bansal K."/>
            <person name="Sharma S."/>
            <person name="Kumar N."/>
            <person name="Patil P.P."/>
            <person name="Chaudhry V."/>
            <person name="Patil P.B."/>
        </authorList>
    </citation>
    <scope>NUCLEOTIDE SEQUENCE [LARGE SCALE GENOMIC DNA]</scope>
    <source>
        <strain evidence="1 2">NS355</strain>
    </source>
</reference>
<dbReference type="Pfam" id="PF02585">
    <property type="entry name" value="PIG-L"/>
    <property type="match status" value="1"/>
</dbReference>
<dbReference type="AlphaFoldDB" id="A0A147IVD0"/>
<name>A0A147IVD0_9SPHN</name>
<dbReference type="SUPFAM" id="SSF102588">
    <property type="entry name" value="LmbE-like"/>
    <property type="match status" value="1"/>
</dbReference>
<dbReference type="Proteomes" id="UP000073923">
    <property type="component" value="Unassembled WGS sequence"/>
</dbReference>
<protein>
    <submittedName>
        <fullName evidence="1">GlcNAc-PI de-N-acetylase</fullName>
    </submittedName>
</protein>
<dbReference type="OrthoDB" id="9790023at2"/>
<gene>
    <name evidence="1" type="ORF">NS355_06570</name>
</gene>
<evidence type="ECO:0000313" key="2">
    <source>
        <dbReference type="Proteomes" id="UP000073923"/>
    </source>
</evidence>
<proteinExistence type="predicted"/>
<dbReference type="InterPro" id="IPR003737">
    <property type="entry name" value="GlcNAc_PI_deacetylase-related"/>
</dbReference>
<dbReference type="Gene3D" id="3.40.50.10320">
    <property type="entry name" value="LmbE-like"/>
    <property type="match status" value="1"/>
</dbReference>
<dbReference type="PATRIC" id="fig|172044.3.peg.1057"/>
<comment type="caution">
    <text evidence="1">The sequence shown here is derived from an EMBL/GenBank/DDBJ whole genome shotgun (WGS) entry which is preliminary data.</text>
</comment>
<evidence type="ECO:0000313" key="1">
    <source>
        <dbReference type="EMBL" id="KTT99464.1"/>
    </source>
</evidence>
<dbReference type="EMBL" id="LDTF01000025">
    <property type="protein sequence ID" value="KTT99464.1"/>
    <property type="molecule type" value="Genomic_DNA"/>
</dbReference>